<evidence type="ECO:0000256" key="2">
    <source>
        <dbReference type="SAM" id="Phobius"/>
    </source>
</evidence>
<dbReference type="InterPro" id="IPR002495">
    <property type="entry name" value="Glyco_trans_8"/>
</dbReference>
<reference evidence="3" key="1">
    <citation type="journal article" date="2020" name="Nat. Commun.">
        <title>Large-scale genome sequencing of mycorrhizal fungi provides insights into the early evolution of symbiotic traits.</title>
        <authorList>
            <person name="Miyauchi S."/>
            <person name="Kiss E."/>
            <person name="Kuo A."/>
            <person name="Drula E."/>
            <person name="Kohler A."/>
            <person name="Sanchez-Garcia M."/>
            <person name="Morin E."/>
            <person name="Andreopoulos B."/>
            <person name="Barry K.W."/>
            <person name="Bonito G."/>
            <person name="Buee M."/>
            <person name="Carver A."/>
            <person name="Chen C."/>
            <person name="Cichocki N."/>
            <person name="Clum A."/>
            <person name="Culley D."/>
            <person name="Crous P.W."/>
            <person name="Fauchery L."/>
            <person name="Girlanda M."/>
            <person name="Hayes R.D."/>
            <person name="Keri Z."/>
            <person name="LaButti K."/>
            <person name="Lipzen A."/>
            <person name="Lombard V."/>
            <person name="Magnuson J."/>
            <person name="Maillard F."/>
            <person name="Murat C."/>
            <person name="Nolan M."/>
            <person name="Ohm R.A."/>
            <person name="Pangilinan J."/>
            <person name="Pereira M.F."/>
            <person name="Perotto S."/>
            <person name="Peter M."/>
            <person name="Pfister S."/>
            <person name="Riley R."/>
            <person name="Sitrit Y."/>
            <person name="Stielow J.B."/>
            <person name="Szollosi G."/>
            <person name="Zifcakova L."/>
            <person name="Stursova M."/>
            <person name="Spatafora J.W."/>
            <person name="Tedersoo L."/>
            <person name="Vaario L.M."/>
            <person name="Yamada A."/>
            <person name="Yan M."/>
            <person name="Wang P."/>
            <person name="Xu J."/>
            <person name="Bruns T."/>
            <person name="Baldrian P."/>
            <person name="Vilgalys R."/>
            <person name="Dunand C."/>
            <person name="Henrissat B."/>
            <person name="Grigoriev I.V."/>
            <person name="Hibbett D."/>
            <person name="Nagy L.G."/>
            <person name="Martin F.M."/>
        </authorList>
    </citation>
    <scope>NUCLEOTIDE SEQUENCE</scope>
    <source>
        <strain evidence="3">UH-Tt-Lm1</strain>
    </source>
</reference>
<dbReference type="InterPro" id="IPR029044">
    <property type="entry name" value="Nucleotide-diphossugar_trans"/>
</dbReference>
<dbReference type="PANTHER" id="PTHR11183">
    <property type="entry name" value="GLYCOGENIN SUBFAMILY MEMBER"/>
    <property type="match status" value="1"/>
</dbReference>
<proteinExistence type="predicted"/>
<dbReference type="InterPro" id="IPR050587">
    <property type="entry name" value="GNT1/Glycosyltrans_8"/>
</dbReference>
<protein>
    <submittedName>
        <fullName evidence="3">Glycosyltransferase family 8 protein</fullName>
    </submittedName>
</protein>
<dbReference type="GO" id="GO:0016757">
    <property type="term" value="F:glycosyltransferase activity"/>
    <property type="evidence" value="ECO:0007669"/>
    <property type="project" value="InterPro"/>
</dbReference>
<evidence type="ECO:0000313" key="4">
    <source>
        <dbReference type="Proteomes" id="UP000736335"/>
    </source>
</evidence>
<dbReference type="AlphaFoldDB" id="A0A9P6LB74"/>
<reference evidence="3" key="2">
    <citation type="submission" date="2020-11" db="EMBL/GenBank/DDBJ databases">
        <authorList>
            <consortium name="DOE Joint Genome Institute"/>
            <person name="Kuo A."/>
            <person name="Miyauchi S."/>
            <person name="Kiss E."/>
            <person name="Drula E."/>
            <person name="Kohler A."/>
            <person name="Sanchez-Garcia M."/>
            <person name="Andreopoulos B."/>
            <person name="Barry K.W."/>
            <person name="Bonito G."/>
            <person name="Buee M."/>
            <person name="Carver A."/>
            <person name="Chen C."/>
            <person name="Cichocki N."/>
            <person name="Clum A."/>
            <person name="Culley D."/>
            <person name="Crous P.W."/>
            <person name="Fauchery L."/>
            <person name="Girlanda M."/>
            <person name="Hayes R."/>
            <person name="Keri Z."/>
            <person name="Labutti K."/>
            <person name="Lipzen A."/>
            <person name="Lombard V."/>
            <person name="Magnuson J."/>
            <person name="Maillard F."/>
            <person name="Morin E."/>
            <person name="Murat C."/>
            <person name="Nolan M."/>
            <person name="Ohm R."/>
            <person name="Pangilinan J."/>
            <person name="Pereira M."/>
            <person name="Perotto S."/>
            <person name="Peter M."/>
            <person name="Riley R."/>
            <person name="Sitrit Y."/>
            <person name="Stielow B."/>
            <person name="Szollosi G."/>
            <person name="Zifcakova L."/>
            <person name="Stursova M."/>
            <person name="Spatafora J.W."/>
            <person name="Tedersoo L."/>
            <person name="Vaario L.-M."/>
            <person name="Yamada A."/>
            <person name="Yan M."/>
            <person name="Wang P."/>
            <person name="Xu J."/>
            <person name="Bruns T."/>
            <person name="Baldrian P."/>
            <person name="Vilgalys R."/>
            <person name="Henrissat B."/>
            <person name="Grigoriev I.V."/>
            <person name="Hibbett D."/>
            <person name="Nagy L.G."/>
            <person name="Martin F.M."/>
        </authorList>
    </citation>
    <scope>NUCLEOTIDE SEQUENCE</scope>
    <source>
        <strain evidence="3">UH-Tt-Lm1</strain>
    </source>
</reference>
<keyword evidence="2" id="KW-0472">Membrane</keyword>
<dbReference type="Gene3D" id="3.90.550.10">
    <property type="entry name" value="Spore Coat Polysaccharide Biosynthesis Protein SpsA, Chain A"/>
    <property type="match status" value="1"/>
</dbReference>
<feature type="transmembrane region" description="Helical" evidence="2">
    <location>
        <begin position="51"/>
        <end position="75"/>
    </location>
</feature>
<keyword evidence="2" id="KW-0812">Transmembrane</keyword>
<accession>A0A9P6LB74</accession>
<dbReference type="Pfam" id="PF01501">
    <property type="entry name" value="Glyco_transf_8"/>
    <property type="match status" value="1"/>
</dbReference>
<sequence>MGLDGGGGSSIKYPGTEEMSSRPHQDVEYIPLDSGPSEPGLTRRPVASAKYAGHLFLAAVFFTGIVVGGGIGRWLKVPHVITTLIPPIGLESPHYEPVVTLFDSFIDINHLSPAKYPSPATTKRNERAVVTSLYTESYSVAVATLGHALTKVNTDARKIVIYLPERISETTLCHLREVGWELFPVDLIEPPDHGKGIWPAFIDQYTKLRVWTLDKIGVKTAVYLDADTLVRQNVDELFELPFIFAAVPDVFLDERGFTINFNAGVMVFKPDSEVFANMLTKVESAHFDRVAAEQSFLNLYYGSQVLKLPHVYNGNLAIKRKAAPYWEAIQEQLRIIHYTLVKPFDVGLKCEKETCTGDEVFGVENQRDHLEVAEKAWGGNFAAEAREWGAVFEEMMRTVGDKCLV</sequence>
<dbReference type="Proteomes" id="UP000736335">
    <property type="component" value="Unassembled WGS sequence"/>
</dbReference>
<dbReference type="OrthoDB" id="2014201at2759"/>
<dbReference type="SUPFAM" id="SSF53448">
    <property type="entry name" value="Nucleotide-diphospho-sugar transferases"/>
    <property type="match status" value="1"/>
</dbReference>
<keyword evidence="4" id="KW-1185">Reference proteome</keyword>
<name>A0A9P6LB74_9AGAM</name>
<keyword evidence="2" id="KW-1133">Transmembrane helix</keyword>
<evidence type="ECO:0000256" key="1">
    <source>
        <dbReference type="SAM" id="MobiDB-lite"/>
    </source>
</evidence>
<comment type="caution">
    <text evidence="3">The sequence shown here is derived from an EMBL/GenBank/DDBJ whole genome shotgun (WGS) entry which is preliminary data.</text>
</comment>
<gene>
    <name evidence="3" type="ORF">BJ322DRAFT_1038931</name>
</gene>
<organism evidence="3 4">
    <name type="scientific">Thelephora terrestris</name>
    <dbReference type="NCBI Taxonomy" id="56493"/>
    <lineage>
        <taxon>Eukaryota</taxon>
        <taxon>Fungi</taxon>
        <taxon>Dikarya</taxon>
        <taxon>Basidiomycota</taxon>
        <taxon>Agaricomycotina</taxon>
        <taxon>Agaricomycetes</taxon>
        <taxon>Thelephorales</taxon>
        <taxon>Thelephoraceae</taxon>
        <taxon>Thelephora</taxon>
    </lineage>
</organism>
<feature type="region of interest" description="Disordered" evidence="1">
    <location>
        <begin position="1"/>
        <end position="41"/>
    </location>
</feature>
<dbReference type="EMBL" id="WIUZ02000002">
    <property type="protein sequence ID" value="KAF9790938.1"/>
    <property type="molecule type" value="Genomic_DNA"/>
</dbReference>
<evidence type="ECO:0000313" key="3">
    <source>
        <dbReference type="EMBL" id="KAF9790938.1"/>
    </source>
</evidence>